<dbReference type="SUPFAM" id="SSF53067">
    <property type="entry name" value="Actin-like ATPase domain"/>
    <property type="match status" value="2"/>
</dbReference>
<gene>
    <name evidence="6" type="ORF">AOC36_11205</name>
</gene>
<dbReference type="Pfam" id="PF00370">
    <property type="entry name" value="FGGY_N"/>
    <property type="match status" value="1"/>
</dbReference>
<evidence type="ECO:0000256" key="2">
    <source>
        <dbReference type="ARBA" id="ARBA00022679"/>
    </source>
</evidence>
<dbReference type="AlphaFoldDB" id="A0A109UHN7"/>
<evidence type="ECO:0000313" key="6">
    <source>
        <dbReference type="EMBL" id="AMC94517.1"/>
    </source>
</evidence>
<feature type="domain" description="Carbohydrate kinase FGGY N-terminal" evidence="4">
    <location>
        <begin position="10"/>
        <end position="230"/>
    </location>
</feature>
<dbReference type="Gene3D" id="3.30.420.40">
    <property type="match status" value="2"/>
</dbReference>
<evidence type="ECO:0000256" key="1">
    <source>
        <dbReference type="ARBA" id="ARBA00009156"/>
    </source>
</evidence>
<protein>
    <submittedName>
        <fullName evidence="6">ATPase</fullName>
    </submittedName>
</protein>
<proteinExistence type="inferred from homology"/>
<evidence type="ECO:0000256" key="3">
    <source>
        <dbReference type="ARBA" id="ARBA00022777"/>
    </source>
</evidence>
<reference evidence="6 7" key="1">
    <citation type="submission" date="2015-10" db="EMBL/GenBank/DDBJ databases">
        <title>Erysipelothrix larvae sp. LV19 isolated from the larval gut of the rhinoceros beetle, Trypoxylus dichotomus.</title>
        <authorList>
            <person name="Lim S."/>
            <person name="Kim B.-C."/>
        </authorList>
    </citation>
    <scope>NUCLEOTIDE SEQUENCE [LARGE SCALE GENOMIC DNA]</scope>
    <source>
        <strain evidence="6 7">LV19</strain>
    </source>
</reference>
<dbReference type="InterPro" id="IPR018484">
    <property type="entry name" value="FGGY_N"/>
</dbReference>
<dbReference type="Proteomes" id="UP000063781">
    <property type="component" value="Chromosome"/>
</dbReference>
<dbReference type="GO" id="GO:0016301">
    <property type="term" value="F:kinase activity"/>
    <property type="evidence" value="ECO:0007669"/>
    <property type="project" value="UniProtKB-KW"/>
</dbReference>
<dbReference type="RefSeq" id="WP_067634341.1">
    <property type="nucleotide sequence ID" value="NZ_CP013213.1"/>
</dbReference>
<dbReference type="KEGG" id="erl:AOC36_11205"/>
<dbReference type="CDD" id="cd07809">
    <property type="entry name" value="ASKHA_NBD_FGGY_BaXK-like"/>
    <property type="match status" value="1"/>
</dbReference>
<feature type="domain" description="Carbohydrate kinase FGGY C-terminal" evidence="5">
    <location>
        <begin position="270"/>
        <end position="464"/>
    </location>
</feature>
<dbReference type="PANTHER" id="PTHR43095:SF5">
    <property type="entry name" value="XYLULOSE KINASE"/>
    <property type="match status" value="1"/>
</dbReference>
<keyword evidence="7" id="KW-1185">Reference proteome</keyword>
<dbReference type="OrthoDB" id="9760563at2"/>
<sequence length="530" mass="58240">MLNNTKDKLSLGIELGSTRIKAVLIDCKGKTITNGIYEWENQLADGIWTYSLDEVWVGIQEVIKQIIEQSQNLGVNISNIESLGISAMMHGYLPFDKNGLLLVPFRTWRNVITEEASGVLTESFNFNIPQRWSIAHLYQAILNKETHVREIDFITTLAGYVHWRLTGNKVLGVGDASGMFPISSDGKTYDKEILHKFDELIKPIGLNLDIQHLLPEVLIAGQNAGFLTEEGLKLLDPSGSLPSGICLAPPEGDAGTGMVATNSVKNETGNVSVGTSVFAMVVMDHLLTKVYPEIDMVTTPSGNPVAMVHANNCTSEINAWIELMTEVVEMMGYEVNKKELFEKSFNLALDAADQHNHIVYGYHSGETITGLDYGCPLYMRTPDAQLNVSNFMRAHLDSAFATLHLGMRILKEEGVLIKSMIAHGGIFQTKGVAQKIIAQAMGSSVTVMDTASEGGAWGMAILARYCIDGSGKLLEDYLSEEIFSDVKEITCEPEISEVEAYCRYATHFEKCLSVEKEAINVFVKGSDSHA</sequence>
<dbReference type="STRING" id="1514105.AOC36_11205"/>
<dbReference type="Pfam" id="PF02782">
    <property type="entry name" value="FGGY_C"/>
    <property type="match status" value="1"/>
</dbReference>
<evidence type="ECO:0000313" key="7">
    <source>
        <dbReference type="Proteomes" id="UP000063781"/>
    </source>
</evidence>
<keyword evidence="2" id="KW-0808">Transferase</keyword>
<dbReference type="InterPro" id="IPR043129">
    <property type="entry name" value="ATPase_NBD"/>
</dbReference>
<organism evidence="6 7">
    <name type="scientific">Erysipelothrix larvae</name>
    <dbReference type="NCBI Taxonomy" id="1514105"/>
    <lineage>
        <taxon>Bacteria</taxon>
        <taxon>Bacillati</taxon>
        <taxon>Bacillota</taxon>
        <taxon>Erysipelotrichia</taxon>
        <taxon>Erysipelotrichales</taxon>
        <taxon>Erysipelotrichaceae</taxon>
        <taxon>Erysipelothrix</taxon>
    </lineage>
</organism>
<dbReference type="InterPro" id="IPR050406">
    <property type="entry name" value="FGGY_Carb_Kinase"/>
</dbReference>
<dbReference type="GO" id="GO:0005975">
    <property type="term" value="P:carbohydrate metabolic process"/>
    <property type="evidence" value="ECO:0007669"/>
    <property type="project" value="InterPro"/>
</dbReference>
<evidence type="ECO:0000259" key="5">
    <source>
        <dbReference type="Pfam" id="PF02782"/>
    </source>
</evidence>
<dbReference type="EMBL" id="CP013213">
    <property type="protein sequence ID" value="AMC94517.1"/>
    <property type="molecule type" value="Genomic_DNA"/>
</dbReference>
<keyword evidence="3" id="KW-0418">Kinase</keyword>
<accession>A0A109UHN7</accession>
<dbReference type="PANTHER" id="PTHR43095">
    <property type="entry name" value="SUGAR KINASE"/>
    <property type="match status" value="1"/>
</dbReference>
<comment type="similarity">
    <text evidence="1">Belongs to the FGGY kinase family.</text>
</comment>
<name>A0A109UHN7_9FIRM</name>
<evidence type="ECO:0000259" key="4">
    <source>
        <dbReference type="Pfam" id="PF00370"/>
    </source>
</evidence>
<dbReference type="InterPro" id="IPR018485">
    <property type="entry name" value="FGGY_C"/>
</dbReference>